<dbReference type="InterPro" id="IPR008925">
    <property type="entry name" value="aa_tRNA-synth_I_cd-bd_sf"/>
</dbReference>
<dbReference type="AlphaFoldDB" id="A0A7R6SY39"/>
<dbReference type="EMBL" id="AP017470">
    <property type="protein sequence ID" value="BBB32161.1"/>
    <property type="molecule type" value="Genomic_DNA"/>
</dbReference>
<dbReference type="FunFam" id="3.40.50.620:FF:000045">
    <property type="entry name" value="Glutamate--tRNA ligase, mitochondrial"/>
    <property type="match status" value="1"/>
</dbReference>
<dbReference type="NCBIfam" id="TIGR00464">
    <property type="entry name" value="gltX_bact"/>
    <property type="match status" value="1"/>
</dbReference>
<dbReference type="Pfam" id="PF00749">
    <property type="entry name" value="tRNA-synt_1c"/>
    <property type="match status" value="1"/>
</dbReference>
<evidence type="ECO:0000256" key="4">
    <source>
        <dbReference type="ARBA" id="ARBA00022840"/>
    </source>
</evidence>
<accession>A0A7R6SY39</accession>
<dbReference type="PANTHER" id="PTHR43311">
    <property type="entry name" value="GLUTAMATE--TRNA LIGASE"/>
    <property type="match status" value="1"/>
</dbReference>
<proteinExistence type="inferred from homology"/>
<dbReference type="GO" id="GO:0005737">
    <property type="term" value="C:cytoplasm"/>
    <property type="evidence" value="ECO:0007669"/>
    <property type="project" value="UniProtKB-SubCell"/>
</dbReference>
<evidence type="ECO:0000256" key="1">
    <source>
        <dbReference type="ARBA" id="ARBA00007894"/>
    </source>
</evidence>
<reference evidence="10 11" key="1">
    <citation type="journal article" date="2012" name="Extremophiles">
        <title>Thermotomaculum hydrothermale gen. nov., sp. nov., a novel heterotrophic thermophile within the phylum Acidobacteria from a deep-sea hydrothermal vent chimney in the Southern Okinawa Trough.</title>
        <authorList>
            <person name="Izumi H."/>
            <person name="Nunoura T."/>
            <person name="Miyazaki M."/>
            <person name="Mino S."/>
            <person name="Toki T."/>
            <person name="Takai K."/>
            <person name="Sako Y."/>
            <person name="Sawabe T."/>
            <person name="Nakagawa S."/>
        </authorList>
    </citation>
    <scope>NUCLEOTIDE SEQUENCE [LARGE SCALE GENOMIC DNA]</scope>
    <source>
        <strain evidence="10 11">AC55</strain>
    </source>
</reference>
<dbReference type="Proteomes" id="UP000595564">
    <property type="component" value="Chromosome"/>
</dbReference>
<dbReference type="SUPFAM" id="SSF48163">
    <property type="entry name" value="An anticodon-binding domain of class I aminoacyl-tRNA synthetases"/>
    <property type="match status" value="1"/>
</dbReference>
<evidence type="ECO:0000256" key="7">
    <source>
        <dbReference type="HAMAP-Rule" id="MF_00022"/>
    </source>
</evidence>
<protein>
    <recommendedName>
        <fullName evidence="7">Glutamate--tRNA ligase</fullName>
        <ecNumber evidence="7">6.1.1.17</ecNumber>
    </recommendedName>
    <alternativeName>
        <fullName evidence="7">Glutamyl-tRNA synthetase</fullName>
        <shortName evidence="7">GluRS</shortName>
    </alternativeName>
</protein>
<evidence type="ECO:0000256" key="2">
    <source>
        <dbReference type="ARBA" id="ARBA00022598"/>
    </source>
</evidence>
<dbReference type="InterPro" id="IPR049940">
    <property type="entry name" value="GluQ/Sye"/>
</dbReference>
<dbReference type="SUPFAM" id="SSF52374">
    <property type="entry name" value="Nucleotidylyl transferase"/>
    <property type="match status" value="1"/>
</dbReference>
<evidence type="ECO:0000256" key="3">
    <source>
        <dbReference type="ARBA" id="ARBA00022741"/>
    </source>
</evidence>
<dbReference type="PRINTS" id="PR00987">
    <property type="entry name" value="TRNASYNTHGLU"/>
</dbReference>
<comment type="function">
    <text evidence="7">Catalyzes the attachment of glutamate to tRNA(Glu) in a two-step reaction: glutamate is first activated by ATP to form Glu-AMP and then transferred to the acceptor end of tRNA(Glu).</text>
</comment>
<evidence type="ECO:0000259" key="9">
    <source>
        <dbReference type="Pfam" id="PF19269"/>
    </source>
</evidence>
<dbReference type="InterPro" id="IPR020058">
    <property type="entry name" value="Glu/Gln-tRNA-synth_Ib_cat-dom"/>
</dbReference>
<gene>
    <name evidence="7" type="primary">gltX</name>
    <name evidence="10" type="ORF">TTHT_0576</name>
</gene>
<feature type="binding site" evidence="7">
    <location>
        <position position="254"/>
    </location>
    <ligand>
        <name>ATP</name>
        <dbReference type="ChEBI" id="CHEBI:30616"/>
    </ligand>
</feature>
<feature type="short sequence motif" description="'KMSKS' region" evidence="7">
    <location>
        <begin position="251"/>
        <end position="255"/>
    </location>
</feature>
<dbReference type="EC" id="6.1.1.17" evidence="7"/>
<dbReference type="Pfam" id="PF19269">
    <property type="entry name" value="Anticodon_2"/>
    <property type="match status" value="1"/>
</dbReference>
<comment type="subunit">
    <text evidence="7">Monomer.</text>
</comment>
<dbReference type="PROSITE" id="PS00178">
    <property type="entry name" value="AA_TRNA_LIGASE_I"/>
    <property type="match status" value="1"/>
</dbReference>
<dbReference type="Gene3D" id="3.40.50.620">
    <property type="entry name" value="HUPs"/>
    <property type="match status" value="1"/>
</dbReference>
<feature type="short sequence motif" description="'HIGH' region" evidence="7">
    <location>
        <begin position="11"/>
        <end position="21"/>
    </location>
</feature>
<dbReference type="InterPro" id="IPR045462">
    <property type="entry name" value="aa-tRNA-synth_I_cd-bd"/>
</dbReference>
<dbReference type="GO" id="GO:0006424">
    <property type="term" value="P:glutamyl-tRNA aminoacylation"/>
    <property type="evidence" value="ECO:0007669"/>
    <property type="project" value="UniProtKB-UniRule"/>
</dbReference>
<comment type="subcellular location">
    <subcellularLocation>
        <location evidence="7">Cytoplasm</location>
    </subcellularLocation>
</comment>
<organism evidence="10 11">
    <name type="scientific">Thermotomaculum hydrothermale</name>
    <dbReference type="NCBI Taxonomy" id="981385"/>
    <lineage>
        <taxon>Bacteria</taxon>
        <taxon>Pseudomonadati</taxon>
        <taxon>Acidobacteriota</taxon>
        <taxon>Holophagae</taxon>
        <taxon>Thermotomaculales</taxon>
        <taxon>Thermotomaculaceae</taxon>
        <taxon>Thermotomaculum</taxon>
    </lineage>
</organism>
<dbReference type="RefSeq" id="WP_201328502.1">
    <property type="nucleotide sequence ID" value="NZ_AP017470.1"/>
</dbReference>
<dbReference type="GO" id="GO:0005524">
    <property type="term" value="F:ATP binding"/>
    <property type="evidence" value="ECO:0007669"/>
    <property type="project" value="UniProtKB-UniRule"/>
</dbReference>
<dbReference type="KEGG" id="thyd:TTHT_0576"/>
<comment type="similarity">
    <text evidence="1 7">Belongs to the class-I aminoacyl-tRNA synthetase family. Glutamate--tRNA ligase type 1 subfamily.</text>
</comment>
<evidence type="ECO:0000259" key="8">
    <source>
        <dbReference type="Pfam" id="PF00749"/>
    </source>
</evidence>
<dbReference type="GO" id="GO:0004818">
    <property type="term" value="F:glutamate-tRNA ligase activity"/>
    <property type="evidence" value="ECO:0007669"/>
    <property type="project" value="UniProtKB-UniRule"/>
</dbReference>
<evidence type="ECO:0000313" key="11">
    <source>
        <dbReference type="Proteomes" id="UP000595564"/>
    </source>
</evidence>
<name>A0A7R6SY39_9BACT</name>
<dbReference type="InterPro" id="IPR014729">
    <property type="entry name" value="Rossmann-like_a/b/a_fold"/>
</dbReference>
<sequence length="491" mass="57518">MENKIRVRFAPSPTGHLHVGGARTALFNFLYARKTGGKFILRVEDTDLERSTKESEEMVLNDLRWLNLQWDEGPDIGGDYGPYRQSERLDLYKKYAYQLLEEGKAYRCFCTDEELEEMRKKAEEEKRPPHYDRRCLRLSEKEIKEKLDKGIPYTIRFKVPEKDYVLYDLVRGKVEWKSGVLGDFVILRSNGMPVYNFCVVVDDHLMEISHVIRAEEHLPNTLRQMMLYEALGWKPPKFAHVSLILGKDRSKLSKRHGATSVSQFKKEGYLPEAMTNYLALLGWNDGTDREEFTLKELIEKFSLKRVSKSPAVFDTDKLNWINSLHIKKLSDDKYLELSKEFVLDKYPFLEKAYTEKKDWILKVINMVKKGLTVLKEIPDEVSFLFEYKPWEEKEILELFENDKKQLEASKVIAEKLSELEEITIENLWETVNNVKKEGFKGKYLFHPLRVVVSGKNSGPEIDVLTESLIEGRGIEQVIPIEKRVKLFLEHF</sequence>
<keyword evidence="11" id="KW-1185">Reference proteome</keyword>
<keyword evidence="2 7" id="KW-0436">Ligase</keyword>
<evidence type="ECO:0000313" key="10">
    <source>
        <dbReference type="EMBL" id="BBB32161.1"/>
    </source>
</evidence>
<comment type="caution">
    <text evidence="7">Lacks conserved residue(s) required for the propagation of feature annotation.</text>
</comment>
<keyword evidence="3 7" id="KW-0547">Nucleotide-binding</keyword>
<evidence type="ECO:0000256" key="6">
    <source>
        <dbReference type="ARBA" id="ARBA00023146"/>
    </source>
</evidence>
<dbReference type="InterPro" id="IPR033910">
    <property type="entry name" value="GluRS_core"/>
</dbReference>
<dbReference type="InterPro" id="IPR004527">
    <property type="entry name" value="Glu-tRNA-ligase_bac/mito"/>
</dbReference>
<dbReference type="PANTHER" id="PTHR43311:SF2">
    <property type="entry name" value="GLUTAMATE--TRNA LIGASE, MITOCHONDRIAL-RELATED"/>
    <property type="match status" value="1"/>
</dbReference>
<comment type="catalytic activity">
    <reaction evidence="7">
        <text>tRNA(Glu) + L-glutamate + ATP = L-glutamyl-tRNA(Glu) + AMP + diphosphate</text>
        <dbReference type="Rhea" id="RHEA:23540"/>
        <dbReference type="Rhea" id="RHEA-COMP:9663"/>
        <dbReference type="Rhea" id="RHEA-COMP:9680"/>
        <dbReference type="ChEBI" id="CHEBI:29985"/>
        <dbReference type="ChEBI" id="CHEBI:30616"/>
        <dbReference type="ChEBI" id="CHEBI:33019"/>
        <dbReference type="ChEBI" id="CHEBI:78442"/>
        <dbReference type="ChEBI" id="CHEBI:78520"/>
        <dbReference type="ChEBI" id="CHEBI:456215"/>
        <dbReference type="EC" id="6.1.1.17"/>
    </reaction>
</comment>
<dbReference type="InterPro" id="IPR001412">
    <property type="entry name" value="aa-tRNA-synth_I_CS"/>
</dbReference>
<dbReference type="HAMAP" id="MF_00022">
    <property type="entry name" value="Glu_tRNA_synth_type1"/>
    <property type="match status" value="1"/>
</dbReference>
<keyword evidence="7" id="KW-0963">Cytoplasm</keyword>
<dbReference type="GO" id="GO:0000049">
    <property type="term" value="F:tRNA binding"/>
    <property type="evidence" value="ECO:0007669"/>
    <property type="project" value="InterPro"/>
</dbReference>
<dbReference type="Gene3D" id="1.10.10.350">
    <property type="match status" value="1"/>
</dbReference>
<dbReference type="InterPro" id="IPR000924">
    <property type="entry name" value="Glu/Gln-tRNA-synth"/>
</dbReference>
<dbReference type="InterPro" id="IPR020751">
    <property type="entry name" value="aa-tRNA-synth_I_codon-bd_sub2"/>
</dbReference>
<keyword evidence="4 7" id="KW-0067">ATP-binding</keyword>
<dbReference type="CDD" id="cd00808">
    <property type="entry name" value="GluRS_core"/>
    <property type="match status" value="1"/>
</dbReference>
<keyword evidence="6 7" id="KW-0030">Aminoacyl-tRNA synthetase</keyword>
<dbReference type="GO" id="GO:0008270">
    <property type="term" value="F:zinc ion binding"/>
    <property type="evidence" value="ECO:0007669"/>
    <property type="project" value="InterPro"/>
</dbReference>
<evidence type="ECO:0000256" key="5">
    <source>
        <dbReference type="ARBA" id="ARBA00022917"/>
    </source>
</evidence>
<keyword evidence="5 7" id="KW-0648">Protein biosynthesis</keyword>
<feature type="domain" description="Glutamyl/glutaminyl-tRNA synthetase class Ib catalytic" evidence="8">
    <location>
        <begin position="4"/>
        <end position="320"/>
    </location>
</feature>
<feature type="domain" description="Aminoacyl-tRNA synthetase class I anticodon-binding" evidence="9">
    <location>
        <begin position="349"/>
        <end position="466"/>
    </location>
</feature>